<dbReference type="STRING" id="1009370.ALO_12531"/>
<accession>F7NK93</accession>
<evidence type="ECO:0000313" key="2">
    <source>
        <dbReference type="Proteomes" id="UP000003240"/>
    </source>
</evidence>
<proteinExistence type="predicted"/>
<evidence type="ECO:0000313" key="1">
    <source>
        <dbReference type="EMBL" id="EGO63534.1"/>
    </source>
</evidence>
<dbReference type="PIRSF" id="PIRSF037081">
    <property type="entry name" value="P-loop_All4644_prd"/>
    <property type="match status" value="1"/>
</dbReference>
<dbReference type="SUPFAM" id="SSF52540">
    <property type="entry name" value="P-loop containing nucleoside triphosphate hydrolases"/>
    <property type="match status" value="1"/>
</dbReference>
<dbReference type="Proteomes" id="UP000003240">
    <property type="component" value="Unassembled WGS sequence"/>
</dbReference>
<dbReference type="GO" id="GO:0016301">
    <property type="term" value="F:kinase activity"/>
    <property type="evidence" value="ECO:0007669"/>
    <property type="project" value="UniProtKB-KW"/>
</dbReference>
<protein>
    <submittedName>
        <fullName evidence="1">Kinase-like protein</fullName>
    </submittedName>
</protein>
<gene>
    <name evidence="1" type="ORF">ALO_12531</name>
</gene>
<dbReference type="AlphaFoldDB" id="F7NK93"/>
<name>F7NK93_9FIRM</name>
<keyword evidence="1" id="KW-0808">Transferase</keyword>
<comment type="caution">
    <text evidence="1">The sequence shown here is derived from an EMBL/GenBank/DDBJ whole genome shotgun (WGS) entry which is preliminary data.</text>
</comment>
<dbReference type="EMBL" id="AFGF01000107">
    <property type="protein sequence ID" value="EGO63534.1"/>
    <property type="molecule type" value="Genomic_DNA"/>
</dbReference>
<dbReference type="RefSeq" id="WP_004096145.1">
    <property type="nucleotide sequence ID" value="NZ_AFGF01000107.1"/>
</dbReference>
<dbReference type="InterPro" id="IPR017101">
    <property type="entry name" value="P-loop_ATP/GTP-bd_All4644_prd"/>
</dbReference>
<organism evidence="1 2">
    <name type="scientific">Acetonema longum DSM 6540</name>
    <dbReference type="NCBI Taxonomy" id="1009370"/>
    <lineage>
        <taxon>Bacteria</taxon>
        <taxon>Bacillati</taxon>
        <taxon>Bacillota</taxon>
        <taxon>Negativicutes</taxon>
        <taxon>Acetonemataceae</taxon>
        <taxon>Acetonema</taxon>
    </lineage>
</organism>
<sequence length="171" mass="19066">MDRVGLEPGNLVITVGLPLSGKSILARRCAESGPKIVVVCPDTIRLALHGSQFVGSAEPFVWAIAQTMVRTLLKEGYTVIVDATNTTVERRRIWVQMSKEFGKRVAIYHVDTDYATCCARNQRHGRLDSAIIDRMHRQFEPPAKAEGDIFTAAQVEKYLDESTDDCDVTDR</sequence>
<dbReference type="OrthoDB" id="9805698at2"/>
<dbReference type="Pfam" id="PF13671">
    <property type="entry name" value="AAA_33"/>
    <property type="match status" value="1"/>
</dbReference>
<keyword evidence="1" id="KW-0418">Kinase</keyword>
<reference evidence="1 2" key="1">
    <citation type="journal article" date="2011" name="EMBO J.">
        <title>Structural diversity of bacterial flagellar motors.</title>
        <authorList>
            <person name="Chen S."/>
            <person name="Beeby M."/>
            <person name="Murphy G.E."/>
            <person name="Leadbetter J.R."/>
            <person name="Hendrixson D.R."/>
            <person name="Briegel A."/>
            <person name="Li Z."/>
            <person name="Shi J."/>
            <person name="Tocheva E.I."/>
            <person name="Muller A."/>
            <person name="Dobro M.J."/>
            <person name="Jensen G.J."/>
        </authorList>
    </citation>
    <scope>NUCLEOTIDE SEQUENCE [LARGE SCALE GENOMIC DNA]</scope>
    <source>
        <strain evidence="1 2">DSM 6540</strain>
    </source>
</reference>
<keyword evidence="2" id="KW-1185">Reference proteome</keyword>
<dbReference type="InterPro" id="IPR027417">
    <property type="entry name" value="P-loop_NTPase"/>
</dbReference>
<dbReference type="Gene3D" id="3.40.50.300">
    <property type="entry name" value="P-loop containing nucleotide triphosphate hydrolases"/>
    <property type="match status" value="1"/>
</dbReference>
<dbReference type="eggNOG" id="COG4639">
    <property type="taxonomic scope" value="Bacteria"/>
</dbReference>